<dbReference type="GO" id="GO:0005344">
    <property type="term" value="F:oxygen carrier activity"/>
    <property type="evidence" value="ECO:0007669"/>
    <property type="project" value="UniProtKB-KW"/>
</dbReference>
<evidence type="ECO:0000256" key="4">
    <source>
        <dbReference type="ARBA" id="ARBA00022723"/>
    </source>
</evidence>
<dbReference type="PANTHER" id="PTHR46458">
    <property type="entry name" value="BLR2807 PROTEIN"/>
    <property type="match status" value="1"/>
</dbReference>
<dbReference type="AlphaFoldDB" id="A0A1Z5K2R5"/>
<dbReference type="InParanoid" id="A0A1Z5K2R5"/>
<evidence type="ECO:0000256" key="6">
    <source>
        <dbReference type="RuleBase" id="RU000356"/>
    </source>
</evidence>
<keyword evidence="5" id="KW-0408">Iron</keyword>
<sequence>MSELSYSTTSSVIESWERLKRIKNYQEVAGVTVFQRLFEKCPQARVLFGFPIDIDTNSSELLQSKRFLTHAAHMMDMMDAALSMFLGPDMDMLHEIIDELADKHRRYGVTAPMFPVLGEGFLLALETHLGESFFDNKMKEAWKETYSLLSCEMINAMSK</sequence>
<dbReference type="InterPro" id="IPR050532">
    <property type="entry name" value="Globin-like_OT"/>
</dbReference>
<comment type="similarity">
    <text evidence="6">Belongs to the globin family.</text>
</comment>
<keyword evidence="3 6" id="KW-0561">Oxygen transport</keyword>
<keyword evidence="1 6" id="KW-0813">Transport</keyword>
<dbReference type="InterPro" id="IPR044399">
    <property type="entry name" value="Mb-like_M"/>
</dbReference>
<name>A0A1Z5K2R5_FISSO</name>
<protein>
    <recommendedName>
        <fullName evidence="7">Globin domain-containing protein</fullName>
    </recommendedName>
</protein>
<evidence type="ECO:0000256" key="3">
    <source>
        <dbReference type="ARBA" id="ARBA00022621"/>
    </source>
</evidence>
<dbReference type="GO" id="GO:0019825">
    <property type="term" value="F:oxygen binding"/>
    <property type="evidence" value="ECO:0007669"/>
    <property type="project" value="InterPro"/>
</dbReference>
<dbReference type="OrthoDB" id="417967at2759"/>
<evidence type="ECO:0000256" key="2">
    <source>
        <dbReference type="ARBA" id="ARBA00022617"/>
    </source>
</evidence>
<dbReference type="PANTHER" id="PTHR46458:SF1">
    <property type="entry name" value="GEO09476P1"/>
    <property type="match status" value="1"/>
</dbReference>
<keyword evidence="4" id="KW-0479">Metal-binding</keyword>
<dbReference type="Gene3D" id="1.10.490.10">
    <property type="entry name" value="Globins"/>
    <property type="match status" value="1"/>
</dbReference>
<keyword evidence="2 6" id="KW-0349">Heme</keyword>
<proteinExistence type="inferred from homology"/>
<dbReference type="Proteomes" id="UP000198406">
    <property type="component" value="Unassembled WGS sequence"/>
</dbReference>
<organism evidence="8 9">
    <name type="scientific">Fistulifera solaris</name>
    <name type="common">Oleaginous diatom</name>
    <dbReference type="NCBI Taxonomy" id="1519565"/>
    <lineage>
        <taxon>Eukaryota</taxon>
        <taxon>Sar</taxon>
        <taxon>Stramenopiles</taxon>
        <taxon>Ochrophyta</taxon>
        <taxon>Bacillariophyta</taxon>
        <taxon>Bacillariophyceae</taxon>
        <taxon>Bacillariophycidae</taxon>
        <taxon>Naviculales</taxon>
        <taxon>Naviculaceae</taxon>
        <taxon>Fistulifera</taxon>
    </lineage>
</organism>
<accession>A0A1Z5K2R5</accession>
<dbReference type="InterPro" id="IPR012292">
    <property type="entry name" value="Globin/Proto"/>
</dbReference>
<dbReference type="InterPro" id="IPR000971">
    <property type="entry name" value="Globin"/>
</dbReference>
<keyword evidence="9" id="KW-1185">Reference proteome</keyword>
<evidence type="ECO:0000259" key="7">
    <source>
        <dbReference type="PROSITE" id="PS01033"/>
    </source>
</evidence>
<evidence type="ECO:0000256" key="1">
    <source>
        <dbReference type="ARBA" id="ARBA00022448"/>
    </source>
</evidence>
<dbReference type="EMBL" id="BDSP01000147">
    <property type="protein sequence ID" value="GAX20338.1"/>
    <property type="molecule type" value="Genomic_DNA"/>
</dbReference>
<evidence type="ECO:0000313" key="8">
    <source>
        <dbReference type="EMBL" id="GAX20338.1"/>
    </source>
</evidence>
<comment type="caution">
    <text evidence="8">The sequence shown here is derived from an EMBL/GenBank/DDBJ whole genome shotgun (WGS) entry which is preliminary data.</text>
</comment>
<dbReference type="CDD" id="cd01040">
    <property type="entry name" value="Mb-like"/>
    <property type="match status" value="1"/>
</dbReference>
<dbReference type="InterPro" id="IPR009050">
    <property type="entry name" value="Globin-like_sf"/>
</dbReference>
<dbReference type="GO" id="GO:0020037">
    <property type="term" value="F:heme binding"/>
    <property type="evidence" value="ECO:0007669"/>
    <property type="project" value="InterPro"/>
</dbReference>
<evidence type="ECO:0000256" key="5">
    <source>
        <dbReference type="ARBA" id="ARBA00023004"/>
    </source>
</evidence>
<dbReference type="PROSITE" id="PS01033">
    <property type="entry name" value="GLOBIN"/>
    <property type="match status" value="1"/>
</dbReference>
<gene>
    <name evidence="8" type="ORF">FisN_9Hh047</name>
</gene>
<dbReference type="GO" id="GO:0046872">
    <property type="term" value="F:metal ion binding"/>
    <property type="evidence" value="ECO:0007669"/>
    <property type="project" value="UniProtKB-KW"/>
</dbReference>
<dbReference type="Pfam" id="PF00042">
    <property type="entry name" value="Globin"/>
    <property type="match status" value="1"/>
</dbReference>
<feature type="domain" description="Globin" evidence="7">
    <location>
        <begin position="3"/>
        <end position="158"/>
    </location>
</feature>
<dbReference type="SUPFAM" id="SSF46458">
    <property type="entry name" value="Globin-like"/>
    <property type="match status" value="1"/>
</dbReference>
<evidence type="ECO:0000313" key="9">
    <source>
        <dbReference type="Proteomes" id="UP000198406"/>
    </source>
</evidence>
<reference evidence="8 9" key="1">
    <citation type="journal article" date="2015" name="Plant Cell">
        <title>Oil accumulation by the oleaginous diatom Fistulifera solaris as revealed by the genome and transcriptome.</title>
        <authorList>
            <person name="Tanaka T."/>
            <person name="Maeda Y."/>
            <person name="Veluchamy A."/>
            <person name="Tanaka M."/>
            <person name="Abida H."/>
            <person name="Marechal E."/>
            <person name="Bowler C."/>
            <person name="Muto M."/>
            <person name="Sunaga Y."/>
            <person name="Tanaka M."/>
            <person name="Yoshino T."/>
            <person name="Taniguchi T."/>
            <person name="Fukuda Y."/>
            <person name="Nemoto M."/>
            <person name="Matsumoto M."/>
            <person name="Wong P.S."/>
            <person name="Aburatani S."/>
            <person name="Fujibuchi W."/>
        </authorList>
    </citation>
    <scope>NUCLEOTIDE SEQUENCE [LARGE SCALE GENOMIC DNA]</scope>
    <source>
        <strain evidence="8 9">JPCC DA0580</strain>
    </source>
</reference>